<gene>
    <name evidence="2" type="ORF">ATANTOWER_027504</name>
</gene>
<evidence type="ECO:0000256" key="1">
    <source>
        <dbReference type="SAM" id="MobiDB-lite"/>
    </source>
</evidence>
<name>A0ABU7CEP3_9TELE</name>
<dbReference type="Proteomes" id="UP001345963">
    <property type="component" value="Unassembled WGS sequence"/>
</dbReference>
<evidence type="ECO:0000313" key="2">
    <source>
        <dbReference type="EMBL" id="MED6260735.1"/>
    </source>
</evidence>
<keyword evidence="3" id="KW-1185">Reference proteome</keyword>
<accession>A0ABU7CEP3</accession>
<organism evidence="2 3">
    <name type="scientific">Ataeniobius toweri</name>
    <dbReference type="NCBI Taxonomy" id="208326"/>
    <lineage>
        <taxon>Eukaryota</taxon>
        <taxon>Metazoa</taxon>
        <taxon>Chordata</taxon>
        <taxon>Craniata</taxon>
        <taxon>Vertebrata</taxon>
        <taxon>Euteleostomi</taxon>
        <taxon>Actinopterygii</taxon>
        <taxon>Neopterygii</taxon>
        <taxon>Teleostei</taxon>
        <taxon>Neoteleostei</taxon>
        <taxon>Acanthomorphata</taxon>
        <taxon>Ovalentaria</taxon>
        <taxon>Atherinomorphae</taxon>
        <taxon>Cyprinodontiformes</taxon>
        <taxon>Goodeidae</taxon>
        <taxon>Ataeniobius</taxon>
    </lineage>
</organism>
<dbReference type="EMBL" id="JAHUTI010089184">
    <property type="protein sequence ID" value="MED6260735.1"/>
    <property type="molecule type" value="Genomic_DNA"/>
</dbReference>
<feature type="compositionally biased region" description="Polar residues" evidence="1">
    <location>
        <begin position="8"/>
        <end position="25"/>
    </location>
</feature>
<comment type="caution">
    <text evidence="2">The sequence shown here is derived from an EMBL/GenBank/DDBJ whole genome shotgun (WGS) entry which is preliminary data.</text>
</comment>
<proteinExistence type="predicted"/>
<reference evidence="2 3" key="1">
    <citation type="submission" date="2021-07" db="EMBL/GenBank/DDBJ databases">
        <authorList>
            <person name="Palmer J.M."/>
        </authorList>
    </citation>
    <scope>NUCLEOTIDE SEQUENCE [LARGE SCALE GENOMIC DNA]</scope>
    <source>
        <strain evidence="2 3">AT_MEX2019</strain>
        <tissue evidence="2">Muscle</tissue>
    </source>
</reference>
<protein>
    <submittedName>
        <fullName evidence="2">Uncharacterized protein</fullName>
    </submittedName>
</protein>
<evidence type="ECO:0000313" key="3">
    <source>
        <dbReference type="Proteomes" id="UP001345963"/>
    </source>
</evidence>
<feature type="region of interest" description="Disordered" evidence="1">
    <location>
        <begin position="1"/>
        <end position="25"/>
    </location>
</feature>
<sequence>MTAAGGVASSSRQTGFSPWTNTSRGSAKSIWTLRRSHRCQFADDEVTWQPQRWRTFGVWLWPFSSCGCLW</sequence>